<dbReference type="EMBL" id="KB469296">
    <property type="protein sequence ID" value="EPQ60233.1"/>
    <property type="molecule type" value="Genomic_DNA"/>
</dbReference>
<dbReference type="HOGENOM" id="CLU_496105_0_0_1"/>
<evidence type="ECO:0000313" key="3">
    <source>
        <dbReference type="Proteomes" id="UP000030669"/>
    </source>
</evidence>
<feature type="compositionally biased region" description="Acidic residues" evidence="1">
    <location>
        <begin position="437"/>
        <end position="452"/>
    </location>
</feature>
<name>S7QLH9_GLOTA</name>
<feature type="region of interest" description="Disordered" evidence="1">
    <location>
        <begin position="437"/>
        <end position="470"/>
    </location>
</feature>
<dbReference type="OrthoDB" id="2884925at2759"/>
<dbReference type="GeneID" id="19303216"/>
<protein>
    <submittedName>
        <fullName evidence="2">Uncharacterized protein</fullName>
    </submittedName>
</protein>
<dbReference type="KEGG" id="gtr:GLOTRDRAFT_134952"/>
<accession>S7QLH9</accession>
<organism evidence="2 3">
    <name type="scientific">Gloeophyllum trabeum (strain ATCC 11539 / FP-39264 / Madison 617)</name>
    <name type="common">Brown rot fungus</name>
    <dbReference type="NCBI Taxonomy" id="670483"/>
    <lineage>
        <taxon>Eukaryota</taxon>
        <taxon>Fungi</taxon>
        <taxon>Dikarya</taxon>
        <taxon>Basidiomycota</taxon>
        <taxon>Agaricomycotina</taxon>
        <taxon>Agaricomycetes</taxon>
        <taxon>Gloeophyllales</taxon>
        <taxon>Gloeophyllaceae</taxon>
        <taxon>Gloeophyllum</taxon>
    </lineage>
</organism>
<dbReference type="InterPro" id="IPR032675">
    <property type="entry name" value="LRR_dom_sf"/>
</dbReference>
<dbReference type="Gene3D" id="3.80.10.10">
    <property type="entry name" value="Ribonuclease Inhibitor"/>
    <property type="match status" value="1"/>
</dbReference>
<sequence length="549" mass="62919">MSTQNDVMKNRKEMQEIDRQIQALNLRRNALAPISSLPPEIMCMMFMLSSEMGRESRRVLEITHVCHQWRVLALGYPSLWARPPLSDPRGTEEFLRRAEGAPLGVSIFFTRENTKANIEASAIVLDQMHRIRTLSLIVEDRRPTRDVLDRLKKPAPLLEDLEISPADAFTKHIVLFDRVTPALRSVSCFHWRFGSAEDLTLFRNIRELSLVHPRDRLSIRDTASLLQGMPSIESLVLDQVAPEVIDLSRISPIPVQKLQRVEISDTRLIQCATMLAFLGLRNRPTLHLATLLPTSPNNIETAFRVIDPILRLGHAPPFASAEVTWEESDRFTISLWSTNEDATSPQTSRPHFSILLHTSEPCPLSLWCQYLPLSEIRSLSLDTCITIRSSRDMGWLRTFESSHKIEALHARKVAVQEAVETLGAHLMHKWDYMDEPEEPYYSDEDDEDEDSDYQTRLGKQDHRLPKPAPPKRIFPQLKELTLERWDLKDTVTMRSVQLSSVLEEIVKDRAETGARLSLLRVRCTGIHKPAANRLEANVDQGVIDWQYMQ</sequence>
<evidence type="ECO:0000313" key="2">
    <source>
        <dbReference type="EMBL" id="EPQ60233.1"/>
    </source>
</evidence>
<dbReference type="RefSeq" id="XP_007860689.1">
    <property type="nucleotide sequence ID" value="XM_007862498.1"/>
</dbReference>
<keyword evidence="3" id="KW-1185">Reference proteome</keyword>
<evidence type="ECO:0000256" key="1">
    <source>
        <dbReference type="SAM" id="MobiDB-lite"/>
    </source>
</evidence>
<proteinExistence type="predicted"/>
<dbReference type="AlphaFoldDB" id="S7QLH9"/>
<reference evidence="2 3" key="1">
    <citation type="journal article" date="2012" name="Science">
        <title>The Paleozoic origin of enzymatic lignin decomposition reconstructed from 31 fungal genomes.</title>
        <authorList>
            <person name="Floudas D."/>
            <person name="Binder M."/>
            <person name="Riley R."/>
            <person name="Barry K."/>
            <person name="Blanchette R.A."/>
            <person name="Henrissat B."/>
            <person name="Martinez A.T."/>
            <person name="Otillar R."/>
            <person name="Spatafora J.W."/>
            <person name="Yadav J.S."/>
            <person name="Aerts A."/>
            <person name="Benoit I."/>
            <person name="Boyd A."/>
            <person name="Carlson A."/>
            <person name="Copeland A."/>
            <person name="Coutinho P.M."/>
            <person name="de Vries R.P."/>
            <person name="Ferreira P."/>
            <person name="Findley K."/>
            <person name="Foster B."/>
            <person name="Gaskell J."/>
            <person name="Glotzer D."/>
            <person name="Gorecki P."/>
            <person name="Heitman J."/>
            <person name="Hesse C."/>
            <person name="Hori C."/>
            <person name="Igarashi K."/>
            <person name="Jurgens J.A."/>
            <person name="Kallen N."/>
            <person name="Kersten P."/>
            <person name="Kohler A."/>
            <person name="Kuees U."/>
            <person name="Kumar T.K.A."/>
            <person name="Kuo A."/>
            <person name="LaButti K."/>
            <person name="Larrondo L.F."/>
            <person name="Lindquist E."/>
            <person name="Ling A."/>
            <person name="Lombard V."/>
            <person name="Lucas S."/>
            <person name="Lundell T."/>
            <person name="Martin R."/>
            <person name="McLaughlin D.J."/>
            <person name="Morgenstern I."/>
            <person name="Morin E."/>
            <person name="Murat C."/>
            <person name="Nagy L.G."/>
            <person name="Nolan M."/>
            <person name="Ohm R.A."/>
            <person name="Patyshakuliyeva A."/>
            <person name="Rokas A."/>
            <person name="Ruiz-Duenas F.J."/>
            <person name="Sabat G."/>
            <person name="Salamov A."/>
            <person name="Samejima M."/>
            <person name="Schmutz J."/>
            <person name="Slot J.C."/>
            <person name="St John F."/>
            <person name="Stenlid J."/>
            <person name="Sun H."/>
            <person name="Sun S."/>
            <person name="Syed K."/>
            <person name="Tsang A."/>
            <person name="Wiebenga A."/>
            <person name="Young D."/>
            <person name="Pisabarro A."/>
            <person name="Eastwood D.C."/>
            <person name="Martin F."/>
            <person name="Cullen D."/>
            <person name="Grigoriev I.V."/>
            <person name="Hibbett D.S."/>
        </authorList>
    </citation>
    <scope>NUCLEOTIDE SEQUENCE [LARGE SCALE GENOMIC DNA]</scope>
    <source>
        <strain evidence="2 3">ATCC 11539</strain>
    </source>
</reference>
<gene>
    <name evidence="2" type="ORF">GLOTRDRAFT_134952</name>
</gene>
<dbReference type="Proteomes" id="UP000030669">
    <property type="component" value="Unassembled WGS sequence"/>
</dbReference>